<evidence type="ECO:0000259" key="3">
    <source>
        <dbReference type="PROSITE" id="PS50181"/>
    </source>
</evidence>
<dbReference type="PROSITE" id="PS50181">
    <property type="entry name" value="FBOX"/>
    <property type="match status" value="1"/>
</dbReference>
<feature type="domain" description="F-box" evidence="3">
    <location>
        <begin position="38"/>
        <end position="84"/>
    </location>
</feature>
<dbReference type="Pfam" id="PF12937">
    <property type="entry name" value="F-box-like"/>
    <property type="match status" value="1"/>
</dbReference>
<organism evidence="4">
    <name type="scientific">Guillardia theta</name>
    <name type="common">Cryptophyte</name>
    <name type="synonym">Cryptomonas phi</name>
    <dbReference type="NCBI Taxonomy" id="55529"/>
    <lineage>
        <taxon>Eukaryota</taxon>
        <taxon>Cryptophyceae</taxon>
        <taxon>Pyrenomonadales</taxon>
        <taxon>Geminigeraceae</taxon>
        <taxon>Guillardia</taxon>
    </lineage>
</organism>
<reference evidence="4" key="1">
    <citation type="submission" date="2021-01" db="EMBL/GenBank/DDBJ databases">
        <authorList>
            <person name="Corre E."/>
            <person name="Pelletier E."/>
            <person name="Niang G."/>
            <person name="Scheremetjew M."/>
            <person name="Finn R."/>
            <person name="Kale V."/>
            <person name="Holt S."/>
            <person name="Cochrane G."/>
            <person name="Meng A."/>
            <person name="Brown T."/>
            <person name="Cohen L."/>
        </authorList>
    </citation>
    <scope>NUCLEOTIDE SEQUENCE</scope>
    <source>
        <strain evidence="4">CCMP 2712</strain>
    </source>
</reference>
<dbReference type="PANTHER" id="PTHR46550:SF1">
    <property type="entry name" value="F-BOX PROTEIN 3"/>
    <property type="match status" value="1"/>
</dbReference>
<evidence type="ECO:0000313" key="4">
    <source>
        <dbReference type="EMBL" id="CAE2268738.1"/>
    </source>
</evidence>
<gene>
    <name evidence="4" type="ORF">GTHE00462_LOCUS6569</name>
</gene>
<dbReference type="SUPFAM" id="SSF81383">
    <property type="entry name" value="F-box domain"/>
    <property type="match status" value="1"/>
</dbReference>
<dbReference type="InterPro" id="IPR036047">
    <property type="entry name" value="F-box-like_dom_sf"/>
</dbReference>
<dbReference type="InterPro" id="IPR001810">
    <property type="entry name" value="F-box_dom"/>
</dbReference>
<dbReference type="PANTHER" id="PTHR46550">
    <property type="entry name" value="F-BOX ONLY PROTEIN 3"/>
    <property type="match status" value="1"/>
</dbReference>
<name>A0A7S4N743_GUITH</name>
<dbReference type="Gene3D" id="1.20.1280.50">
    <property type="match status" value="1"/>
</dbReference>
<comment type="pathway">
    <text evidence="1">Protein modification; protein ubiquitination.</text>
</comment>
<evidence type="ECO:0000256" key="1">
    <source>
        <dbReference type="ARBA" id="ARBA00004906"/>
    </source>
</evidence>
<dbReference type="AlphaFoldDB" id="A0A7S4N743"/>
<dbReference type="EMBL" id="HBKN01008375">
    <property type="protein sequence ID" value="CAE2268738.1"/>
    <property type="molecule type" value="Transcribed_RNA"/>
</dbReference>
<accession>A0A7S4N743</accession>
<sequence length="319" mass="35628">MADLEEELLREMETESECSEAAEEEASPMFLSWSGIGKARLNLLGEDVLIRIFSMLPVTKLCTMALVCQWLRKVSGKDVLWKALYLERWADPKSHIFARDALREGWKKVYASKDMDIKAQDENEALMSSIKCIEDKECQDAFRAMQAAKRSLSLNKKATPKQEEGNSAMDLLQNAILEFKSRCKFPHAGHSSSSGSLGVSLPPFESGTKVNVDTNGVGEQKRSQSQSSMFGKGGFFTSCTAGPFRDFLAHKKIFPRKHQLEVCICKLTGELHMCSYDGLARGCELSLPNDDGYFVCPITGIIWCNSRLQVAVEEDEDEP</sequence>
<dbReference type="InterPro" id="IPR052121">
    <property type="entry name" value="F-box_SCF_Substrate_Recog"/>
</dbReference>
<proteinExistence type="predicted"/>
<keyword evidence="2" id="KW-0833">Ubl conjugation pathway</keyword>
<evidence type="ECO:0000256" key="2">
    <source>
        <dbReference type="ARBA" id="ARBA00022786"/>
    </source>
</evidence>
<protein>
    <recommendedName>
        <fullName evidence="3">F-box domain-containing protein</fullName>
    </recommendedName>
</protein>
<dbReference type="GO" id="GO:0005737">
    <property type="term" value="C:cytoplasm"/>
    <property type="evidence" value="ECO:0007669"/>
    <property type="project" value="TreeGrafter"/>
</dbReference>